<protein>
    <submittedName>
        <fullName evidence="1">Uncharacterized protein</fullName>
    </submittedName>
</protein>
<keyword evidence="2" id="KW-1185">Reference proteome</keyword>
<sequence>MLITSTLIVARRIWLWCNKACFEDTALSVVGVLNVIAMDLKEASIRAIDIIFYCDGGDPSCYENGDLNSYGLKVSKDVNDTPKCKHKCHMQLKAKWSRKTMLACQNQATIGREDLKPDLSVTIEDTTLVDPQARAIKDFKKFVEFNKLVEEVAFSGFELGARSMKKFSLNKDSQFDFAGWRALEGDDKNDAEENAKGAGGRELSTKVCSLTPKPELFLSRYAVAFHVSYGSFHPPDSQSKAYNDSRHFALDSGCGRQPHCTHCDKMGHTCVTCFLLHGYPEGHFRRTAMDKHTQAHTVMAEPIVYETVAVTPSSTLVVPPSMPPSHKNNITR</sequence>
<gene>
    <name evidence="1" type="ORF">NE237_025809</name>
</gene>
<accession>A0A9Q0K241</accession>
<dbReference type="AlphaFoldDB" id="A0A9Q0K241"/>
<evidence type="ECO:0000313" key="2">
    <source>
        <dbReference type="Proteomes" id="UP001141806"/>
    </source>
</evidence>
<comment type="caution">
    <text evidence="1">The sequence shown here is derived from an EMBL/GenBank/DDBJ whole genome shotgun (WGS) entry which is preliminary data.</text>
</comment>
<dbReference type="EMBL" id="JAMYWD010000010">
    <property type="protein sequence ID" value="KAJ4958698.1"/>
    <property type="molecule type" value="Genomic_DNA"/>
</dbReference>
<reference evidence="1" key="1">
    <citation type="journal article" date="2023" name="Plant J.">
        <title>The genome of the king protea, Protea cynaroides.</title>
        <authorList>
            <person name="Chang J."/>
            <person name="Duong T.A."/>
            <person name="Schoeman C."/>
            <person name="Ma X."/>
            <person name="Roodt D."/>
            <person name="Barker N."/>
            <person name="Li Z."/>
            <person name="Van de Peer Y."/>
            <person name="Mizrachi E."/>
        </authorList>
    </citation>
    <scope>NUCLEOTIDE SEQUENCE</scope>
    <source>
        <tissue evidence="1">Young leaves</tissue>
    </source>
</reference>
<proteinExistence type="predicted"/>
<organism evidence="1 2">
    <name type="scientific">Protea cynaroides</name>
    <dbReference type="NCBI Taxonomy" id="273540"/>
    <lineage>
        <taxon>Eukaryota</taxon>
        <taxon>Viridiplantae</taxon>
        <taxon>Streptophyta</taxon>
        <taxon>Embryophyta</taxon>
        <taxon>Tracheophyta</taxon>
        <taxon>Spermatophyta</taxon>
        <taxon>Magnoliopsida</taxon>
        <taxon>Proteales</taxon>
        <taxon>Proteaceae</taxon>
        <taxon>Protea</taxon>
    </lineage>
</organism>
<evidence type="ECO:0000313" key="1">
    <source>
        <dbReference type="EMBL" id="KAJ4958698.1"/>
    </source>
</evidence>
<name>A0A9Q0K241_9MAGN</name>
<dbReference type="Proteomes" id="UP001141806">
    <property type="component" value="Unassembled WGS sequence"/>
</dbReference>